<feature type="domain" description="Alpha-L-rhamnosidase six-hairpin glycosidase" evidence="8">
    <location>
        <begin position="643"/>
        <end position="976"/>
    </location>
</feature>
<dbReference type="RefSeq" id="WP_109600418.1">
    <property type="nucleotide sequence ID" value="NZ_BONA01000076.1"/>
</dbReference>
<feature type="domain" description="Bacterial alpha-L-rhamnosidase N-terminal" evidence="6">
    <location>
        <begin position="356"/>
        <end position="527"/>
    </location>
</feature>
<dbReference type="InterPro" id="IPR035396">
    <property type="entry name" value="Bac_rhamnosid6H"/>
</dbReference>
<organism evidence="10 11">
    <name type="scientific">Actinoplanes xinjiangensis</name>
    <dbReference type="NCBI Taxonomy" id="512350"/>
    <lineage>
        <taxon>Bacteria</taxon>
        <taxon>Bacillati</taxon>
        <taxon>Actinomycetota</taxon>
        <taxon>Actinomycetes</taxon>
        <taxon>Micromonosporales</taxon>
        <taxon>Micromonosporaceae</taxon>
        <taxon>Actinoplanes</taxon>
    </lineage>
</organism>
<name>A0A316F5K5_9ACTN</name>
<feature type="domain" description="Alpha-L-rhamnosidase C-terminal" evidence="9">
    <location>
        <begin position="978"/>
        <end position="1052"/>
    </location>
</feature>
<feature type="domain" description="Alpha-L-rhamnosidase concanavalin-like" evidence="4">
    <location>
        <begin position="537"/>
        <end position="636"/>
    </location>
</feature>
<evidence type="ECO:0000256" key="1">
    <source>
        <dbReference type="ARBA" id="ARBA00001445"/>
    </source>
</evidence>
<accession>A0A316F5K5</accession>
<keyword evidence="3" id="KW-0378">Hydrolase</keyword>
<reference evidence="10 11" key="1">
    <citation type="submission" date="2018-05" db="EMBL/GenBank/DDBJ databases">
        <title>Genomic Encyclopedia of Archaeal and Bacterial Type Strains, Phase II (KMG-II): from individual species to whole genera.</title>
        <authorList>
            <person name="Goeker M."/>
        </authorList>
    </citation>
    <scope>NUCLEOTIDE SEQUENCE [LARGE SCALE GENOMIC DNA]</scope>
    <source>
        <strain evidence="10 11">DSM 45184</strain>
    </source>
</reference>
<dbReference type="Proteomes" id="UP000245697">
    <property type="component" value="Unassembled WGS sequence"/>
</dbReference>
<evidence type="ECO:0000259" key="5">
    <source>
        <dbReference type="Pfam" id="PF06439"/>
    </source>
</evidence>
<comment type="catalytic activity">
    <reaction evidence="1">
        <text>Hydrolysis of terminal non-reducing alpha-L-rhamnose residues in alpha-L-rhamnosides.</text>
        <dbReference type="EC" id="3.2.1.40"/>
    </reaction>
</comment>
<dbReference type="InterPro" id="IPR010496">
    <property type="entry name" value="AL/BT2_dom"/>
</dbReference>
<dbReference type="InterPro" id="IPR013783">
    <property type="entry name" value="Ig-like_fold"/>
</dbReference>
<dbReference type="InterPro" id="IPR008902">
    <property type="entry name" value="Rhamnosid_concanavalin"/>
</dbReference>
<dbReference type="EMBL" id="QGGR01000021">
    <property type="protein sequence ID" value="PWK39807.1"/>
    <property type="molecule type" value="Genomic_DNA"/>
</dbReference>
<dbReference type="Pfam" id="PF06439">
    <property type="entry name" value="3keto-disac_hyd"/>
    <property type="match status" value="1"/>
</dbReference>
<dbReference type="Gene3D" id="2.60.120.560">
    <property type="entry name" value="Exo-inulinase, domain 1"/>
    <property type="match status" value="1"/>
</dbReference>
<feature type="domain" description="3-keto-alpha-glucoside-1,2-lyase/3-keto-2-hydroxy-glucal hydratase" evidence="5">
    <location>
        <begin position="175"/>
        <end position="290"/>
    </location>
</feature>
<dbReference type="InterPro" id="IPR013737">
    <property type="entry name" value="Bac_rhamnosid_N"/>
</dbReference>
<evidence type="ECO:0000259" key="4">
    <source>
        <dbReference type="Pfam" id="PF05592"/>
    </source>
</evidence>
<dbReference type="GO" id="GO:0030596">
    <property type="term" value="F:alpha-L-rhamnosidase activity"/>
    <property type="evidence" value="ECO:0007669"/>
    <property type="project" value="UniProtKB-EC"/>
</dbReference>
<dbReference type="SUPFAM" id="SSF48208">
    <property type="entry name" value="Six-hairpin glycosidases"/>
    <property type="match status" value="1"/>
</dbReference>
<dbReference type="Gene3D" id="2.60.420.10">
    <property type="entry name" value="Maltose phosphorylase, domain 3"/>
    <property type="match status" value="1"/>
</dbReference>
<dbReference type="InterPro" id="IPR018905">
    <property type="entry name" value="A-galactase_NEW3"/>
</dbReference>
<protein>
    <recommendedName>
        <fullName evidence="2">alpha-L-rhamnosidase</fullName>
        <ecNumber evidence="2">3.2.1.40</ecNumber>
    </recommendedName>
</protein>
<dbReference type="OrthoDB" id="9761045at2"/>
<dbReference type="Gene3D" id="1.50.10.10">
    <property type="match status" value="1"/>
</dbReference>
<dbReference type="Pfam" id="PF10633">
    <property type="entry name" value="NPCBM_assoc"/>
    <property type="match status" value="1"/>
</dbReference>
<evidence type="ECO:0000259" key="6">
    <source>
        <dbReference type="Pfam" id="PF08531"/>
    </source>
</evidence>
<dbReference type="Gene3D" id="2.60.40.10">
    <property type="entry name" value="Immunoglobulins"/>
    <property type="match status" value="3"/>
</dbReference>
<dbReference type="EC" id="3.2.1.40" evidence="2"/>
<evidence type="ECO:0000259" key="9">
    <source>
        <dbReference type="Pfam" id="PF17390"/>
    </source>
</evidence>
<evidence type="ECO:0000256" key="3">
    <source>
        <dbReference type="ARBA" id="ARBA00022801"/>
    </source>
</evidence>
<dbReference type="Pfam" id="PF17390">
    <property type="entry name" value="Bac_rhamnosid_C"/>
    <property type="match status" value="1"/>
</dbReference>
<gene>
    <name evidence="10" type="ORF">BC793_12174</name>
</gene>
<dbReference type="InterPro" id="IPR035398">
    <property type="entry name" value="Bac_rhamnosid_C"/>
</dbReference>
<dbReference type="Pfam" id="PF05592">
    <property type="entry name" value="Bac_rhamnosid"/>
    <property type="match status" value="1"/>
</dbReference>
<dbReference type="Pfam" id="PF17389">
    <property type="entry name" value="Bac_rhamnosid6H"/>
    <property type="match status" value="1"/>
</dbReference>
<dbReference type="InterPro" id="IPR016007">
    <property type="entry name" value="Alpha_rhamnosid"/>
</dbReference>
<dbReference type="Gene3D" id="2.60.120.260">
    <property type="entry name" value="Galactose-binding domain-like"/>
    <property type="match status" value="2"/>
</dbReference>
<evidence type="ECO:0000259" key="8">
    <source>
        <dbReference type="Pfam" id="PF17389"/>
    </source>
</evidence>
<feature type="domain" description="Alpha-galactosidase NEW3" evidence="7">
    <location>
        <begin position="1227"/>
        <end position="1302"/>
    </location>
</feature>
<evidence type="ECO:0000313" key="11">
    <source>
        <dbReference type="Proteomes" id="UP000245697"/>
    </source>
</evidence>
<comment type="caution">
    <text evidence="10">The sequence shown here is derived from an EMBL/GenBank/DDBJ whole genome shotgun (WGS) entry which is preliminary data.</text>
</comment>
<dbReference type="InterPro" id="IPR012341">
    <property type="entry name" value="6hp_glycosidase-like_sf"/>
</dbReference>
<sequence length="1571" mass="165958">MNRRTRLHHSARRAGRYLLAIAICVAGTLTTVIAAPGPAVAAGPAPTATGLTVEGVTDALGIDTPAPRLGWLVGSSQRGVTQSAYQVRVATTAARLTTGRADVWDSGRTAGADSTQVPYGGPALTSATRYHWQVRVWDAAGRVSAWSAPSWWETGLLAAADWQAQWIGRERPSTSWADYTVDVRLTVTRDAAGVFFRARGVNDAYMWQLADFGNAPVLRPHVRAGGAWQLLKEVPIAHVVAPADFGKPHDLRIEASGSTVRTFVDGTLVDTTVDSRRPSGTIGLRTANAESAVVHSVKLTVGGRTEVDADLTGGANPFTAGTPTPQGLAVSGSTETLLADPAGKPLLRREFTVDRTISRARIYATALGVYELSLNGSRVGDRQLAPGWTDYAKRIQYQTFDVTGQLVVGDNTIGAMLGDGWYSGSIAWLGDKLYGERPELLAQLRIDYTDGTSQIIGSDGTWRSADGPVLRGDNIHGETYDARLDPPGWRRSAFDDTAWSPATVRATGADDPTQRLVAQVDPPVKVTGELAAKTVTQVKPGVWVFDLGQNMVGSTRLTVTGDAGRTVRIRHAEVLNPDGTVYTANLRTAQATDHYTLAGTGTEVYEPRFTFHGFRYVELTGYPGTPALSAVTGRVIGTAAPVTGELTTSDPMVNQLQSNIVWGQRGNFLSVPTDTPARDERLGWTGDINVFAETATFNMDSLSFLTKWLADLRDAQSANGAYPDVAPRSCCGDGASGWADAGITVPYTLWKRYGDTKELADHYDSMRRYVDYVQATSRGLLRPDAGPYLDWLNLDDPTPAGVVGTAYSAYSTRLFAEMAAALGRTADAERYGDRATAVAGAFAENYIAADGRIQGDSQTAYVLALSMNLVPADRRAAAGRRLGERVASRGHHLSTGFLGTPDLLPALTDTGNLDIAYRLLLNRDYPSWGYEIARGATTIWERWDSIKPDGSFGDVGMNSFNHYAYGAVGDWMYRTIGGIRPDDAAPGYRHVTIAPQPGGGITSARATYRSRYGRFVSDWRLDAAGQMSLDVTVPGNTTATVEIPAASRWSVTEGGRPAAGADGVRFVKMAGPNAVFTVGAGSYRFAVDAVRGDLGEARTAAVDLAGLIDDRAAADRRPAGSGDQNRCSWPVATVLARALVSTTGAADRGYRTVSPATTATTVHLALAAAADLDRWIGTELARERLTEQVAAELRAVLTGVRTRLSRVSAALVGAVAALKIPAGDPVPGDVVRVEATLENRGGTALTGVRIGLPAPAGWTSTPVGPAPATSVRPGGTVTALFDVRVGADQRPGTADLTGTVGYRRHTGIATLPIGAAITVAPAVEISSVTAGPDTVAPGGTTSVSVALRNRSTIRAQGTVTVTGPAGWSIGPGQRYDLAAGREHTVALPVTAPSTVTEGTATLTAATGAGAAEQATTGVRVVLEVPPSGAVDHADLGDGASEQAHHLTASAASGINTEAGRTRRYTQQGVAGGYFEFDLAVTPDRPFVLRAVETYNQAQIKDYDILVDGVLVHSRAHQRTSAGEGTVSYQVLVDRADLTTDGTVRVRFQEDAEGRNYDPSIADVWTLPVTAG</sequence>
<dbReference type="InterPro" id="IPR008928">
    <property type="entry name" value="6-hairpin_glycosidase_sf"/>
</dbReference>
<dbReference type="GO" id="GO:0005975">
    <property type="term" value="P:carbohydrate metabolic process"/>
    <property type="evidence" value="ECO:0007669"/>
    <property type="project" value="InterPro"/>
</dbReference>
<dbReference type="Pfam" id="PF08531">
    <property type="entry name" value="Bac_rhamnosid_N"/>
    <property type="match status" value="1"/>
</dbReference>
<keyword evidence="11" id="KW-1185">Reference proteome</keyword>
<proteinExistence type="predicted"/>
<evidence type="ECO:0000256" key="2">
    <source>
        <dbReference type="ARBA" id="ARBA00012652"/>
    </source>
</evidence>
<dbReference type="PANTHER" id="PTHR33307">
    <property type="entry name" value="ALPHA-RHAMNOSIDASE (EUROFUNG)"/>
    <property type="match status" value="1"/>
</dbReference>
<dbReference type="PANTHER" id="PTHR33307:SF6">
    <property type="entry name" value="ALPHA-RHAMNOSIDASE (EUROFUNG)-RELATED"/>
    <property type="match status" value="1"/>
</dbReference>
<dbReference type="Pfam" id="PF25788">
    <property type="entry name" value="Ig_Rha78A_N"/>
    <property type="match status" value="1"/>
</dbReference>
<evidence type="ECO:0000313" key="10">
    <source>
        <dbReference type="EMBL" id="PWK39807.1"/>
    </source>
</evidence>
<evidence type="ECO:0000259" key="7">
    <source>
        <dbReference type="Pfam" id="PF10633"/>
    </source>
</evidence>